<organism evidence="1 2">
    <name type="scientific">Corynebacterium diphtheriae bv. mitis</name>
    <dbReference type="NCBI Taxonomy" id="1806053"/>
    <lineage>
        <taxon>Bacteria</taxon>
        <taxon>Bacillati</taxon>
        <taxon>Actinomycetota</taxon>
        <taxon>Actinomycetes</taxon>
        <taxon>Mycobacteriales</taxon>
        <taxon>Corynebacteriaceae</taxon>
        <taxon>Corynebacterium</taxon>
    </lineage>
</organism>
<proteinExistence type="predicted"/>
<dbReference type="EMBL" id="LSZF01000010">
    <property type="protein sequence ID" value="OWM35662.1"/>
    <property type="molecule type" value="Genomic_DNA"/>
</dbReference>
<protein>
    <submittedName>
        <fullName evidence="1">Uncharacterized protein</fullName>
    </submittedName>
</protein>
<accession>A0A854NKY1</accession>
<reference evidence="2" key="1">
    <citation type="submission" date="2016-02" db="EMBL/GenBank/DDBJ databases">
        <title>Genomic analyses of a collection of pathogenic Corynebacterium diphtheriae.</title>
        <authorList>
            <person name="Sangal V."/>
            <person name="Titov L."/>
        </authorList>
    </citation>
    <scope>NUCLEOTIDE SEQUENCE [LARGE SCALE GENOMIC DNA]</scope>
    <source>
        <strain evidence="2">1438</strain>
    </source>
</reference>
<dbReference type="Proteomes" id="UP000197692">
    <property type="component" value="Unassembled WGS sequence"/>
</dbReference>
<dbReference type="RefSeq" id="WP_003852534.1">
    <property type="nucleotide sequence ID" value="NZ_JAFIQB010000031.1"/>
</dbReference>
<sequence>MSTIEKAAGIIQECLAQRKVMPLLIPLAKQCLKRLEHENLLNPDMTFSDTGRALEVILNALFTHDMTPFDTTKDALLTAQTLEILHYLAGGSDD</sequence>
<dbReference type="AlphaFoldDB" id="A0A854NKY1"/>
<comment type="caution">
    <text evidence="1">The sequence shown here is derived from an EMBL/GenBank/DDBJ whole genome shotgun (WGS) entry which is preliminary data.</text>
</comment>
<gene>
    <name evidence="1" type="ORF">AY602_11175</name>
</gene>
<evidence type="ECO:0000313" key="2">
    <source>
        <dbReference type="Proteomes" id="UP000197692"/>
    </source>
</evidence>
<evidence type="ECO:0000313" key="1">
    <source>
        <dbReference type="EMBL" id="OWM35662.1"/>
    </source>
</evidence>
<name>A0A854NKY1_CORDP</name>